<feature type="non-terminal residue" evidence="2">
    <location>
        <position position="127"/>
    </location>
</feature>
<feature type="region of interest" description="Disordered" evidence="1">
    <location>
        <begin position="59"/>
        <end position="82"/>
    </location>
</feature>
<reference evidence="2" key="1">
    <citation type="submission" date="2021-03" db="EMBL/GenBank/DDBJ databases">
        <authorList>
            <person name="Tran Van P."/>
        </authorList>
    </citation>
    <scope>NUCLEOTIDE SEQUENCE</scope>
</reference>
<comment type="caution">
    <text evidence="2">The sequence shown here is derived from an EMBL/GenBank/DDBJ whole genome shotgun (WGS) entry which is preliminary data.</text>
</comment>
<evidence type="ECO:0000313" key="2">
    <source>
        <dbReference type="EMBL" id="CAG2067819.1"/>
    </source>
</evidence>
<evidence type="ECO:0000313" key="3">
    <source>
        <dbReference type="Proteomes" id="UP001153148"/>
    </source>
</evidence>
<sequence length="127" mass="13560">MTCFDGCVVYVVTLVLDQTADGREIGDQIPFGCTASVPMQHMCVGYGAMDRGVQSSLPSLSSEATLGRHPNNSSSVHTPIDSGGPLYSECERWQGSCEDDRASCSSDTCCSCSESSCLYSDMAEYTQ</sequence>
<protein>
    <submittedName>
        <fullName evidence="2">Uncharacterized protein</fullName>
    </submittedName>
</protein>
<feature type="compositionally biased region" description="Polar residues" evidence="1">
    <location>
        <begin position="59"/>
        <end position="77"/>
    </location>
</feature>
<organism evidence="2 3">
    <name type="scientific">Timema podura</name>
    <name type="common">Walking stick</name>
    <dbReference type="NCBI Taxonomy" id="61482"/>
    <lineage>
        <taxon>Eukaryota</taxon>
        <taxon>Metazoa</taxon>
        <taxon>Ecdysozoa</taxon>
        <taxon>Arthropoda</taxon>
        <taxon>Hexapoda</taxon>
        <taxon>Insecta</taxon>
        <taxon>Pterygota</taxon>
        <taxon>Neoptera</taxon>
        <taxon>Polyneoptera</taxon>
        <taxon>Phasmatodea</taxon>
        <taxon>Timematodea</taxon>
        <taxon>Timematoidea</taxon>
        <taxon>Timematidae</taxon>
        <taxon>Timema</taxon>
    </lineage>
</organism>
<keyword evidence="3" id="KW-1185">Reference proteome</keyword>
<evidence type="ECO:0000256" key="1">
    <source>
        <dbReference type="SAM" id="MobiDB-lite"/>
    </source>
</evidence>
<name>A0ABN7PM88_TIMPD</name>
<dbReference type="EMBL" id="CAJPIN010076049">
    <property type="protein sequence ID" value="CAG2067819.1"/>
    <property type="molecule type" value="Genomic_DNA"/>
</dbReference>
<dbReference type="Proteomes" id="UP001153148">
    <property type="component" value="Unassembled WGS sequence"/>
</dbReference>
<proteinExistence type="predicted"/>
<gene>
    <name evidence="2" type="ORF">TPAB3V08_LOCUS14762</name>
</gene>
<accession>A0ABN7PM88</accession>